<sequence length="217" mass="23306">MSNLRELALEEATLKALADVVNDRLKAIRAQTQSGLDEADEQTGTRQIVAKLPDGTSIATLSLTDPKPEAKVTDAEAFQSWVMEAFPGEIERRFVAEVRPAFVDKVLGEMTAAGVARVVDKETGELHDVPGVEVKATRSRNHSLRFKPEGREAVAKAWQSGALALPGVSPAAVESGEAAELKKLRERDAWLSSLEAAGVDNWSGMEHAVALHNGGDE</sequence>
<evidence type="ECO:0000313" key="1">
    <source>
        <dbReference type="EMBL" id="MCI3271433.1"/>
    </source>
</evidence>
<reference evidence="1" key="1">
    <citation type="submission" date="2022-03" db="EMBL/GenBank/DDBJ databases">
        <title>Streptomyces 7R015 and 7R016 isolated from Barleria lupulina in Thailand.</title>
        <authorList>
            <person name="Kanchanasin P."/>
            <person name="Phongsopitanun W."/>
            <person name="Tanasupawat S."/>
        </authorList>
    </citation>
    <scope>NUCLEOTIDE SEQUENCE</scope>
    <source>
        <strain evidence="1">7R015</strain>
    </source>
</reference>
<comment type="caution">
    <text evidence="1">The sequence shown here is derived from an EMBL/GenBank/DDBJ whole genome shotgun (WGS) entry which is preliminary data.</text>
</comment>
<dbReference type="Pfam" id="PF25708">
    <property type="entry name" value="Phage_T7_Gp5_9"/>
    <property type="match status" value="1"/>
</dbReference>
<protein>
    <submittedName>
        <fullName evidence="1">Uncharacterized protein</fullName>
    </submittedName>
</protein>
<dbReference type="EMBL" id="JALDAY010000003">
    <property type="protein sequence ID" value="MCI3271433.1"/>
    <property type="molecule type" value="Genomic_DNA"/>
</dbReference>
<dbReference type="InterPro" id="IPR058007">
    <property type="entry name" value="Gp5.9"/>
</dbReference>
<evidence type="ECO:0000313" key="2">
    <source>
        <dbReference type="Proteomes" id="UP001165269"/>
    </source>
</evidence>
<gene>
    <name evidence="1" type="ORF">MQP27_09950</name>
</gene>
<proteinExistence type="predicted"/>
<dbReference type="RefSeq" id="WP_242764004.1">
    <property type="nucleotide sequence ID" value="NZ_JALDAY010000003.1"/>
</dbReference>
<dbReference type="Proteomes" id="UP001165269">
    <property type="component" value="Unassembled WGS sequence"/>
</dbReference>
<accession>A0ABS9Y2J4</accession>
<organism evidence="1 2">
    <name type="scientific">Streptomyces cylindrosporus</name>
    <dbReference type="NCBI Taxonomy" id="2927583"/>
    <lineage>
        <taxon>Bacteria</taxon>
        <taxon>Bacillati</taxon>
        <taxon>Actinomycetota</taxon>
        <taxon>Actinomycetes</taxon>
        <taxon>Kitasatosporales</taxon>
        <taxon>Streptomycetaceae</taxon>
        <taxon>Streptomyces</taxon>
    </lineage>
</organism>
<keyword evidence="2" id="KW-1185">Reference proteome</keyword>
<name>A0ABS9Y2J4_9ACTN</name>